<protein>
    <recommendedName>
        <fullName evidence="2">histidine kinase</fullName>
        <ecNumber evidence="2">2.7.13.3</ecNumber>
    </recommendedName>
</protein>
<comment type="caution">
    <text evidence="9">The sequence shown here is derived from an EMBL/GenBank/DDBJ whole genome shotgun (WGS) entry which is preliminary data.</text>
</comment>
<dbReference type="InterPro" id="IPR036890">
    <property type="entry name" value="HATPase_C_sf"/>
</dbReference>
<dbReference type="SUPFAM" id="SSF47384">
    <property type="entry name" value="Homodimeric domain of signal transducing histidine kinase"/>
    <property type="match status" value="1"/>
</dbReference>
<dbReference type="Gene3D" id="1.10.287.130">
    <property type="match status" value="1"/>
</dbReference>
<evidence type="ECO:0000256" key="6">
    <source>
        <dbReference type="ARBA" id="ARBA00023012"/>
    </source>
</evidence>
<dbReference type="EMBL" id="JAHESE010000001">
    <property type="protein sequence ID" value="MBT1707227.1"/>
    <property type="molecule type" value="Genomic_DNA"/>
</dbReference>
<evidence type="ECO:0000256" key="4">
    <source>
        <dbReference type="ARBA" id="ARBA00022679"/>
    </source>
</evidence>
<keyword evidence="6" id="KW-0902">Two-component regulatory system</keyword>
<dbReference type="EC" id="2.7.13.3" evidence="2"/>
<dbReference type="Pfam" id="PF02518">
    <property type="entry name" value="HATPase_c"/>
    <property type="match status" value="1"/>
</dbReference>
<dbReference type="SUPFAM" id="SSF55874">
    <property type="entry name" value="ATPase domain of HSP90 chaperone/DNA topoisomerase II/histidine kinase"/>
    <property type="match status" value="1"/>
</dbReference>
<evidence type="ECO:0000256" key="3">
    <source>
        <dbReference type="ARBA" id="ARBA00022553"/>
    </source>
</evidence>
<dbReference type="CDD" id="cd00082">
    <property type="entry name" value="HisKA"/>
    <property type="match status" value="1"/>
</dbReference>
<dbReference type="GO" id="GO:0005886">
    <property type="term" value="C:plasma membrane"/>
    <property type="evidence" value="ECO:0007669"/>
    <property type="project" value="TreeGrafter"/>
</dbReference>
<evidence type="ECO:0000313" key="10">
    <source>
        <dbReference type="Proteomes" id="UP001319080"/>
    </source>
</evidence>
<dbReference type="PRINTS" id="PR00344">
    <property type="entry name" value="BCTRLSENSOR"/>
</dbReference>
<keyword evidence="7" id="KW-0812">Transmembrane</keyword>
<feature type="domain" description="Histidine kinase" evidence="8">
    <location>
        <begin position="194"/>
        <end position="410"/>
    </location>
</feature>
<evidence type="ECO:0000259" key="8">
    <source>
        <dbReference type="PROSITE" id="PS50109"/>
    </source>
</evidence>
<dbReference type="SMART" id="SM00388">
    <property type="entry name" value="HisKA"/>
    <property type="match status" value="1"/>
</dbReference>
<keyword evidence="5 9" id="KW-0418">Kinase</keyword>
<gene>
    <name evidence="9" type="ORF">KK062_03290</name>
</gene>
<keyword evidence="3" id="KW-0597">Phosphoprotein</keyword>
<keyword evidence="7" id="KW-0472">Membrane</keyword>
<dbReference type="PANTHER" id="PTHR45453">
    <property type="entry name" value="PHOSPHATE REGULON SENSOR PROTEIN PHOR"/>
    <property type="match status" value="1"/>
</dbReference>
<dbReference type="GO" id="GO:0016036">
    <property type="term" value="P:cellular response to phosphate starvation"/>
    <property type="evidence" value="ECO:0007669"/>
    <property type="project" value="TreeGrafter"/>
</dbReference>
<dbReference type="PROSITE" id="PS50109">
    <property type="entry name" value="HIS_KIN"/>
    <property type="match status" value="1"/>
</dbReference>
<dbReference type="RefSeq" id="WP_254082802.1">
    <property type="nucleotide sequence ID" value="NZ_JAHESE010000001.1"/>
</dbReference>
<dbReference type="InterPro" id="IPR005467">
    <property type="entry name" value="His_kinase_dom"/>
</dbReference>
<dbReference type="InterPro" id="IPR003594">
    <property type="entry name" value="HATPase_dom"/>
</dbReference>
<dbReference type="GO" id="GO:0000155">
    <property type="term" value="F:phosphorelay sensor kinase activity"/>
    <property type="evidence" value="ECO:0007669"/>
    <property type="project" value="InterPro"/>
</dbReference>
<evidence type="ECO:0000256" key="1">
    <source>
        <dbReference type="ARBA" id="ARBA00000085"/>
    </source>
</evidence>
<dbReference type="InterPro" id="IPR003661">
    <property type="entry name" value="HisK_dim/P_dom"/>
</dbReference>
<comment type="catalytic activity">
    <reaction evidence="1">
        <text>ATP + protein L-histidine = ADP + protein N-phospho-L-histidine.</text>
        <dbReference type="EC" id="2.7.13.3"/>
    </reaction>
</comment>
<dbReference type="InterPro" id="IPR036097">
    <property type="entry name" value="HisK_dim/P_sf"/>
</dbReference>
<dbReference type="SMART" id="SM00387">
    <property type="entry name" value="HATPase_c"/>
    <property type="match status" value="1"/>
</dbReference>
<dbReference type="Proteomes" id="UP001319080">
    <property type="component" value="Unassembled WGS sequence"/>
</dbReference>
<keyword evidence="7" id="KW-1133">Transmembrane helix</keyword>
<name>A0AAP2DW27_9BACT</name>
<dbReference type="Gene3D" id="3.30.565.10">
    <property type="entry name" value="Histidine kinase-like ATPase, C-terminal domain"/>
    <property type="match status" value="1"/>
</dbReference>
<dbReference type="AlphaFoldDB" id="A0AAP2DW27"/>
<proteinExistence type="predicted"/>
<dbReference type="InterPro" id="IPR050351">
    <property type="entry name" value="BphY/WalK/GraS-like"/>
</dbReference>
<evidence type="ECO:0000256" key="2">
    <source>
        <dbReference type="ARBA" id="ARBA00012438"/>
    </source>
</evidence>
<evidence type="ECO:0000256" key="5">
    <source>
        <dbReference type="ARBA" id="ARBA00022777"/>
    </source>
</evidence>
<dbReference type="CDD" id="cd00075">
    <property type="entry name" value="HATPase"/>
    <property type="match status" value="1"/>
</dbReference>
<sequence length="410" mass="46672">MNNKHLGRIILFGTCVLTCLLILQVYWFRKAFNVAEKQFDHSVQVALKRVADSVARNPEVRKLSSNFYFVVTGSQLDSELLDDQLQKEFLIRSLNLDYELGVYNAHDDTLVYGNYISATRPASAPEDTAQEASADEKNFAVYFPKKNSFVAAQLDIWIFSTLALLLMMGFFAYAIYSLLRERKFAALKNDFINNMTHEFKTPVTNVRIAGEILKKKIPEPDNLHVYIDILLKENENLRRKIDQVLLGASVDYIRRPALEVVHVHQLIRECVEAFQLKVLERNGSLIVELHAERNTAILADRELLAQAISNLIDNAEKYSRQRPNILIRTSDCREGIAIHIVDEGIGIDRSMRTKVFEKFFRVRSGDVHDVKGFGLGLSFVKSVIRSHRGKVNLLSELHKGTAVQIILPAV</sequence>
<evidence type="ECO:0000313" key="9">
    <source>
        <dbReference type="EMBL" id="MBT1707227.1"/>
    </source>
</evidence>
<accession>A0AAP2DW27</accession>
<dbReference type="PANTHER" id="PTHR45453:SF1">
    <property type="entry name" value="PHOSPHATE REGULON SENSOR PROTEIN PHOR"/>
    <property type="match status" value="1"/>
</dbReference>
<keyword evidence="4" id="KW-0808">Transferase</keyword>
<dbReference type="Pfam" id="PF00512">
    <property type="entry name" value="HisKA"/>
    <property type="match status" value="1"/>
</dbReference>
<feature type="transmembrane region" description="Helical" evidence="7">
    <location>
        <begin position="9"/>
        <end position="28"/>
    </location>
</feature>
<dbReference type="InterPro" id="IPR004358">
    <property type="entry name" value="Sig_transdc_His_kin-like_C"/>
</dbReference>
<organism evidence="9 10">
    <name type="scientific">Dawidia cretensis</name>
    <dbReference type="NCBI Taxonomy" id="2782350"/>
    <lineage>
        <taxon>Bacteria</taxon>
        <taxon>Pseudomonadati</taxon>
        <taxon>Bacteroidota</taxon>
        <taxon>Cytophagia</taxon>
        <taxon>Cytophagales</taxon>
        <taxon>Chryseotaleaceae</taxon>
        <taxon>Dawidia</taxon>
    </lineage>
</organism>
<reference evidence="9 10" key="1">
    <citation type="submission" date="2021-05" db="EMBL/GenBank/DDBJ databases">
        <title>A Polyphasic approach of four new species of the genus Ohtaekwangia: Ohtaekwangia histidinii sp. nov., Ohtaekwangia cretensis sp. nov., Ohtaekwangia indiensis sp. nov., Ohtaekwangia reichenbachii sp. nov. from diverse environment.</title>
        <authorList>
            <person name="Octaviana S."/>
        </authorList>
    </citation>
    <scope>NUCLEOTIDE SEQUENCE [LARGE SCALE GENOMIC DNA]</scope>
    <source>
        <strain evidence="9 10">PWU5</strain>
    </source>
</reference>
<evidence type="ECO:0000256" key="7">
    <source>
        <dbReference type="SAM" id="Phobius"/>
    </source>
</evidence>
<keyword evidence="10" id="KW-1185">Reference proteome</keyword>
<feature type="transmembrane region" description="Helical" evidence="7">
    <location>
        <begin position="156"/>
        <end position="179"/>
    </location>
</feature>
<dbReference type="GO" id="GO:0004721">
    <property type="term" value="F:phosphoprotein phosphatase activity"/>
    <property type="evidence" value="ECO:0007669"/>
    <property type="project" value="TreeGrafter"/>
</dbReference>